<dbReference type="Proteomes" id="UP000053029">
    <property type="component" value="Unassembled WGS sequence"/>
</dbReference>
<name>A0A0D2H1U2_9EURO</name>
<dbReference type="RefSeq" id="XP_013288658.1">
    <property type="nucleotide sequence ID" value="XM_013433204.1"/>
</dbReference>
<feature type="compositionally biased region" description="Basic and acidic residues" evidence="6">
    <location>
        <begin position="7"/>
        <end position="24"/>
    </location>
</feature>
<feature type="transmembrane region" description="Helical" evidence="7">
    <location>
        <begin position="445"/>
        <end position="469"/>
    </location>
</feature>
<dbReference type="InterPro" id="IPR036259">
    <property type="entry name" value="MFS_trans_sf"/>
</dbReference>
<keyword evidence="4 7" id="KW-1133">Transmembrane helix</keyword>
<dbReference type="PANTHER" id="PTHR23501">
    <property type="entry name" value="MAJOR FACILITATOR SUPERFAMILY"/>
    <property type="match status" value="1"/>
</dbReference>
<evidence type="ECO:0000259" key="8">
    <source>
        <dbReference type="PROSITE" id="PS50850"/>
    </source>
</evidence>
<evidence type="ECO:0000256" key="6">
    <source>
        <dbReference type="SAM" id="MobiDB-lite"/>
    </source>
</evidence>
<keyword evidence="10" id="KW-1185">Reference proteome</keyword>
<evidence type="ECO:0000313" key="9">
    <source>
        <dbReference type="EMBL" id="KIW84850.1"/>
    </source>
</evidence>
<feature type="region of interest" description="Disordered" evidence="6">
    <location>
        <begin position="1"/>
        <end position="42"/>
    </location>
</feature>
<feature type="transmembrane region" description="Helical" evidence="7">
    <location>
        <begin position="411"/>
        <end position="433"/>
    </location>
</feature>
<feature type="transmembrane region" description="Helical" evidence="7">
    <location>
        <begin position="117"/>
        <end position="135"/>
    </location>
</feature>
<feature type="transmembrane region" description="Helical" evidence="7">
    <location>
        <begin position="385"/>
        <end position="404"/>
    </location>
</feature>
<dbReference type="OrthoDB" id="4135294at2759"/>
<accession>A0A0D2H1U2</accession>
<dbReference type="GO" id="GO:0022857">
    <property type="term" value="F:transmembrane transporter activity"/>
    <property type="evidence" value="ECO:0007669"/>
    <property type="project" value="InterPro"/>
</dbReference>
<proteinExistence type="predicted"/>
<dbReference type="PANTHER" id="PTHR23501:SF195">
    <property type="entry name" value="PEP5"/>
    <property type="match status" value="1"/>
</dbReference>
<evidence type="ECO:0000256" key="7">
    <source>
        <dbReference type="SAM" id="Phobius"/>
    </source>
</evidence>
<protein>
    <submittedName>
        <fullName evidence="9">Unplaced genomic scaffold supercont1.1, whole genome shotgun sequence</fullName>
    </submittedName>
</protein>
<dbReference type="PROSITE" id="PS50850">
    <property type="entry name" value="MFS"/>
    <property type="match status" value="1"/>
</dbReference>
<dbReference type="SUPFAM" id="SSF103473">
    <property type="entry name" value="MFS general substrate transporter"/>
    <property type="match status" value="1"/>
</dbReference>
<feature type="transmembrane region" description="Helical" evidence="7">
    <location>
        <begin position="205"/>
        <end position="225"/>
    </location>
</feature>
<feature type="transmembrane region" description="Helical" evidence="7">
    <location>
        <begin position="315"/>
        <end position="332"/>
    </location>
</feature>
<feature type="transmembrane region" description="Helical" evidence="7">
    <location>
        <begin position="88"/>
        <end position="105"/>
    </location>
</feature>
<feature type="transmembrane region" description="Helical" evidence="7">
    <location>
        <begin position="275"/>
        <end position="295"/>
    </location>
</feature>
<feature type="domain" description="Major facilitator superfamily (MFS) profile" evidence="8">
    <location>
        <begin position="50"/>
        <end position="564"/>
    </location>
</feature>
<evidence type="ECO:0000256" key="4">
    <source>
        <dbReference type="ARBA" id="ARBA00022989"/>
    </source>
</evidence>
<dbReference type="HOGENOM" id="CLU_000960_25_2_1"/>
<evidence type="ECO:0000313" key="10">
    <source>
        <dbReference type="Proteomes" id="UP000053029"/>
    </source>
</evidence>
<dbReference type="AlphaFoldDB" id="A0A0D2H1U2"/>
<dbReference type="EMBL" id="KN846969">
    <property type="protein sequence ID" value="KIW84850.1"/>
    <property type="molecule type" value="Genomic_DNA"/>
</dbReference>
<dbReference type="VEuPathDB" id="FungiDB:Z517_00238"/>
<dbReference type="Pfam" id="PF06609">
    <property type="entry name" value="TRI12"/>
    <property type="match status" value="1"/>
</dbReference>
<dbReference type="InterPro" id="IPR020846">
    <property type="entry name" value="MFS_dom"/>
</dbReference>
<keyword evidence="2" id="KW-0813">Transport</keyword>
<keyword evidence="5 7" id="KW-0472">Membrane</keyword>
<evidence type="ECO:0000256" key="2">
    <source>
        <dbReference type="ARBA" id="ARBA00022448"/>
    </source>
</evidence>
<feature type="transmembrane region" description="Helical" evidence="7">
    <location>
        <begin position="245"/>
        <end position="268"/>
    </location>
</feature>
<feature type="transmembrane region" description="Helical" evidence="7">
    <location>
        <begin position="508"/>
        <end position="527"/>
    </location>
</feature>
<keyword evidence="3 7" id="KW-0812">Transmembrane</keyword>
<dbReference type="Gene3D" id="1.20.1250.20">
    <property type="entry name" value="MFS general substrate transporter like domains"/>
    <property type="match status" value="1"/>
</dbReference>
<dbReference type="GeneID" id="25299728"/>
<organism evidence="9 10">
    <name type="scientific">Fonsecaea pedrosoi CBS 271.37</name>
    <dbReference type="NCBI Taxonomy" id="1442368"/>
    <lineage>
        <taxon>Eukaryota</taxon>
        <taxon>Fungi</taxon>
        <taxon>Dikarya</taxon>
        <taxon>Ascomycota</taxon>
        <taxon>Pezizomycotina</taxon>
        <taxon>Eurotiomycetes</taxon>
        <taxon>Chaetothyriomycetidae</taxon>
        <taxon>Chaetothyriales</taxon>
        <taxon>Herpotrichiellaceae</taxon>
        <taxon>Fonsecaea</taxon>
    </lineage>
</organism>
<dbReference type="GO" id="GO:0005886">
    <property type="term" value="C:plasma membrane"/>
    <property type="evidence" value="ECO:0007669"/>
    <property type="project" value="TreeGrafter"/>
</dbReference>
<gene>
    <name evidence="9" type="ORF">Z517_00238</name>
</gene>
<feature type="transmembrane region" description="Helical" evidence="7">
    <location>
        <begin position="50"/>
        <end position="68"/>
    </location>
</feature>
<evidence type="ECO:0000256" key="3">
    <source>
        <dbReference type="ARBA" id="ARBA00022692"/>
    </source>
</evidence>
<comment type="subcellular location">
    <subcellularLocation>
        <location evidence="1">Membrane</location>
        <topology evidence="1">Multi-pass membrane protein</topology>
    </subcellularLocation>
</comment>
<evidence type="ECO:0000256" key="1">
    <source>
        <dbReference type="ARBA" id="ARBA00004141"/>
    </source>
</evidence>
<sequence>MTVMEGAVEHGPLKQNVTEDEKSAHIGSTVSQEERVSPETPSKDVVTPKTWLVVATITACYGFAYSPMPGLAITQSQIAQEFGVTDKATWMISVYFITGLVSFMVCGPNSDLFGRRWFLIGGNVFVCVGYIIAGTAKGFVQIVVGMAIAGLGGAICQMATFTAPELLPNKWRPAAVTLADSLVVVSTIVVPVAARHALTNGTWSWLLRIPAIGNGLGAIVLYLFYYPPAHPRGLSFKQALRELDYIGSLLFSAAAVLILVGVVFASYLDSTDGKVIGPLVSGFAALVAFGCWETWAPLKQPLTPPHLFKVNRGQTLTAPFIVAFVVPVYYLGTNIVWGQIVGAIFSPNDPSSGLAMALSVIQGLGLATGGVLLSVAGPYIKHWKWQQFAVVFTMTLFGGLLALVSPHRRSALIAFNFLGSVAFAWAQFLSITYCQFGAPQTELGIAGSLAGVGRFGGNCIATTVYVTVINRTLARESLKKVVAAVVAAGGSRDLGLAVLSALPAGSQAVMSVPGITAAIATAAGAAFTSSLLIAIRTVALVSIAFGGAGVVASLWCEDISSKMDDRIEVFLENDVQAVKNHYH</sequence>
<reference evidence="9 10" key="1">
    <citation type="submission" date="2015-01" db="EMBL/GenBank/DDBJ databases">
        <title>The Genome Sequence of Fonsecaea pedrosoi CBS 271.37.</title>
        <authorList>
            <consortium name="The Broad Institute Genomics Platform"/>
            <person name="Cuomo C."/>
            <person name="de Hoog S."/>
            <person name="Gorbushina A."/>
            <person name="Stielow B."/>
            <person name="Teixiera M."/>
            <person name="Abouelleil A."/>
            <person name="Chapman S.B."/>
            <person name="Priest M."/>
            <person name="Young S.K."/>
            <person name="Wortman J."/>
            <person name="Nusbaum C."/>
            <person name="Birren B."/>
        </authorList>
    </citation>
    <scope>NUCLEOTIDE SEQUENCE [LARGE SCALE GENOMIC DNA]</scope>
    <source>
        <strain evidence="9 10">CBS 271.37</strain>
    </source>
</reference>
<feature type="transmembrane region" description="Helical" evidence="7">
    <location>
        <begin position="353"/>
        <end position="373"/>
    </location>
</feature>
<feature type="transmembrane region" description="Helical" evidence="7">
    <location>
        <begin position="142"/>
        <end position="162"/>
    </location>
</feature>
<evidence type="ECO:0000256" key="5">
    <source>
        <dbReference type="ARBA" id="ARBA00023136"/>
    </source>
</evidence>
<dbReference type="InterPro" id="IPR010573">
    <property type="entry name" value="MFS_Str1/Tri12-like"/>
</dbReference>
<feature type="transmembrane region" description="Helical" evidence="7">
    <location>
        <begin position="481"/>
        <end position="502"/>
    </location>
</feature>